<comment type="cofactor">
    <cofactor evidence="2">
        <name>Mg(2+)</name>
        <dbReference type="ChEBI" id="CHEBI:18420"/>
    </cofactor>
</comment>
<organism evidence="5 6">
    <name type="scientific">Cuscuta epithymum</name>
    <dbReference type="NCBI Taxonomy" id="186058"/>
    <lineage>
        <taxon>Eukaryota</taxon>
        <taxon>Viridiplantae</taxon>
        <taxon>Streptophyta</taxon>
        <taxon>Embryophyta</taxon>
        <taxon>Tracheophyta</taxon>
        <taxon>Spermatophyta</taxon>
        <taxon>Magnoliopsida</taxon>
        <taxon>eudicotyledons</taxon>
        <taxon>Gunneridae</taxon>
        <taxon>Pentapetalae</taxon>
        <taxon>asterids</taxon>
        <taxon>lamiids</taxon>
        <taxon>Solanales</taxon>
        <taxon>Convolvulaceae</taxon>
        <taxon>Cuscuteae</taxon>
        <taxon>Cuscuta</taxon>
        <taxon>Cuscuta subgen. Cuscuta</taxon>
    </lineage>
</organism>
<keyword evidence="2" id="KW-0067">ATP-binding</keyword>
<dbReference type="GO" id="GO:0009536">
    <property type="term" value="C:plastid"/>
    <property type="evidence" value="ECO:0007669"/>
    <property type="project" value="UniProtKB-SubCell"/>
</dbReference>
<gene>
    <name evidence="5" type="ORF">CEPIT_LOCUS25171</name>
</gene>
<evidence type="ECO:0000259" key="4">
    <source>
        <dbReference type="Pfam" id="PF21530"/>
    </source>
</evidence>
<dbReference type="GO" id="GO:0000723">
    <property type="term" value="P:telomere maintenance"/>
    <property type="evidence" value="ECO:0007669"/>
    <property type="project" value="InterPro"/>
</dbReference>
<keyword evidence="2" id="KW-0378">Hydrolase</keyword>
<sequence length="560" mass="62944">MAGARLGLKADYKIDQELQNLTLLEIEKLMQKKRKSLKDYPSIPYPNGYITEQLGNRLIYAERDYDTSKLREEFQTLYASLTDEQKGIFDTIMEAVTNQKGGVYFLYGYGGTGKTFMWRTLASALRSQRHIVLTVASSGIASLLLPGGRTAHSKFSIPVPTLENSTCNIHQGSELAELLKQTKLIIWDEATMANRFCFEALDRSLNDIINNDGDSISPFGGRVIVFGGDFRQTLPVIPGGSRSDIVNATINSSYLWDDCQVLSLTKNMRLQKNLDMTSATELKEFSKWILDVGDGKISEPNDGYAEIKIPDEFLIKEFDDPIDAIVRSTYPNLLEQYKNEEFLKSRAVLASTIEIVDKINDYVLSTLPGEEREYLSCDSVDKSDVVEAEAFEALTPEFLNSLRTSGLPNHNIRLKVGTPVMLLRNIDQSEGLCNGTRLIVTRLGNHVIGARIMSEGNDGDEIYIPRMCMSPSQSPWPFKLIRRQFPIMVSYAMTINKSQGQSLERVGLYLPRPVFSHGQLYVALSRVQSKHGLKILIHDRDGKSLDTTTNVVFKEVFQNL</sequence>
<comment type="similarity">
    <text evidence="2">Belongs to the helicase family.</text>
</comment>
<feature type="domain" description="DNA helicase Pif1-like 2B" evidence="4">
    <location>
        <begin position="397"/>
        <end position="443"/>
    </location>
</feature>
<dbReference type="InterPro" id="IPR010285">
    <property type="entry name" value="DNA_helicase_pif1-like_DEAD"/>
</dbReference>
<dbReference type="EC" id="5.6.2.3" evidence="2"/>
<keyword evidence="2" id="KW-0233">DNA recombination</keyword>
<protein>
    <recommendedName>
        <fullName evidence="2">ATP-dependent DNA helicase</fullName>
        <ecNumber evidence="2">5.6.2.3</ecNumber>
    </recommendedName>
</protein>
<dbReference type="GO" id="GO:0043139">
    <property type="term" value="F:5'-3' DNA helicase activity"/>
    <property type="evidence" value="ECO:0007669"/>
    <property type="project" value="UniProtKB-EC"/>
</dbReference>
<dbReference type="PANTHER" id="PTHR10492">
    <property type="match status" value="1"/>
</dbReference>
<dbReference type="PANTHER" id="PTHR10492:SF78">
    <property type="entry name" value="ATP-DEPENDENT DNA HELICASE"/>
    <property type="match status" value="1"/>
</dbReference>
<comment type="subcellular location">
    <subcellularLocation>
        <location evidence="1">Plastid</location>
    </subcellularLocation>
</comment>
<dbReference type="GO" id="GO:0006310">
    <property type="term" value="P:DNA recombination"/>
    <property type="evidence" value="ECO:0007669"/>
    <property type="project" value="UniProtKB-KW"/>
</dbReference>
<evidence type="ECO:0000313" key="6">
    <source>
        <dbReference type="Proteomes" id="UP001152523"/>
    </source>
</evidence>
<dbReference type="GO" id="GO:0016787">
    <property type="term" value="F:hydrolase activity"/>
    <property type="evidence" value="ECO:0007669"/>
    <property type="project" value="UniProtKB-KW"/>
</dbReference>
<proteinExistence type="inferred from homology"/>
<dbReference type="GO" id="GO:0006281">
    <property type="term" value="P:DNA repair"/>
    <property type="evidence" value="ECO:0007669"/>
    <property type="project" value="UniProtKB-KW"/>
</dbReference>
<keyword evidence="2" id="KW-0347">Helicase</keyword>
<reference evidence="5" key="1">
    <citation type="submission" date="2022-07" db="EMBL/GenBank/DDBJ databases">
        <authorList>
            <person name="Macas J."/>
            <person name="Novak P."/>
            <person name="Neumann P."/>
        </authorList>
    </citation>
    <scope>NUCLEOTIDE SEQUENCE</scope>
</reference>
<comment type="catalytic activity">
    <reaction evidence="2">
        <text>ATP + H2O = ADP + phosphate + H(+)</text>
        <dbReference type="Rhea" id="RHEA:13065"/>
        <dbReference type="ChEBI" id="CHEBI:15377"/>
        <dbReference type="ChEBI" id="CHEBI:15378"/>
        <dbReference type="ChEBI" id="CHEBI:30616"/>
        <dbReference type="ChEBI" id="CHEBI:43474"/>
        <dbReference type="ChEBI" id="CHEBI:456216"/>
        <dbReference type="EC" id="5.6.2.3"/>
    </reaction>
</comment>
<dbReference type="AlphaFoldDB" id="A0AAV0EMN1"/>
<keyword evidence="2" id="KW-0227">DNA damage</keyword>
<dbReference type="FunFam" id="3.40.50.300:FF:002884">
    <property type="entry name" value="ATP-dependent DNA helicase"/>
    <property type="match status" value="1"/>
</dbReference>
<dbReference type="EMBL" id="CAMAPF010000930">
    <property type="protein sequence ID" value="CAH9123374.1"/>
    <property type="molecule type" value="Genomic_DNA"/>
</dbReference>
<keyword evidence="6" id="KW-1185">Reference proteome</keyword>
<name>A0AAV0EMN1_9ASTE</name>
<evidence type="ECO:0000256" key="1">
    <source>
        <dbReference type="ARBA" id="ARBA00004474"/>
    </source>
</evidence>
<accession>A0AAV0EMN1</accession>
<dbReference type="InterPro" id="IPR027417">
    <property type="entry name" value="P-loop_NTPase"/>
</dbReference>
<dbReference type="Proteomes" id="UP001152523">
    <property type="component" value="Unassembled WGS sequence"/>
</dbReference>
<dbReference type="CDD" id="cd18809">
    <property type="entry name" value="SF1_C_RecD"/>
    <property type="match status" value="1"/>
</dbReference>
<evidence type="ECO:0000313" key="5">
    <source>
        <dbReference type="EMBL" id="CAH9123374.1"/>
    </source>
</evidence>
<dbReference type="Gene3D" id="3.40.50.300">
    <property type="entry name" value="P-loop containing nucleotide triphosphate hydrolases"/>
    <property type="match status" value="1"/>
</dbReference>
<dbReference type="GO" id="GO:0005524">
    <property type="term" value="F:ATP binding"/>
    <property type="evidence" value="ECO:0007669"/>
    <property type="project" value="UniProtKB-KW"/>
</dbReference>
<evidence type="ECO:0000259" key="3">
    <source>
        <dbReference type="Pfam" id="PF05970"/>
    </source>
</evidence>
<keyword evidence="2" id="KW-0234">DNA repair</keyword>
<evidence type="ECO:0000256" key="2">
    <source>
        <dbReference type="RuleBase" id="RU363044"/>
    </source>
</evidence>
<dbReference type="SUPFAM" id="SSF52540">
    <property type="entry name" value="P-loop containing nucleoside triphosphate hydrolases"/>
    <property type="match status" value="2"/>
</dbReference>
<feature type="domain" description="DNA helicase Pif1-like DEAD-box helicase" evidence="3">
    <location>
        <begin position="81"/>
        <end position="302"/>
    </location>
</feature>
<dbReference type="Pfam" id="PF05970">
    <property type="entry name" value="PIF1"/>
    <property type="match status" value="1"/>
</dbReference>
<comment type="caution">
    <text evidence="5">The sequence shown here is derived from an EMBL/GenBank/DDBJ whole genome shotgun (WGS) entry which is preliminary data.</text>
</comment>
<keyword evidence="2" id="KW-0547">Nucleotide-binding</keyword>
<dbReference type="Pfam" id="PF21530">
    <property type="entry name" value="Pif1_2B_dom"/>
    <property type="match status" value="1"/>
</dbReference>
<dbReference type="InterPro" id="IPR049163">
    <property type="entry name" value="Pif1-like_2B_dom"/>
</dbReference>